<keyword evidence="10" id="KW-1185">Reference proteome</keyword>
<dbReference type="SUPFAM" id="SSF53254">
    <property type="entry name" value="Phosphoglycerate mutase-like"/>
    <property type="match status" value="1"/>
</dbReference>
<sequence>MNYVSKHSGSTIDSFEKLEYIYNTLFIESINNFSLPNWTRTVFPDQLRPPASLSFAIACYTKDMARLKTGPFFNEILEHISNVTDSLSKKDHGYRKMWLYSGHDTTIANILQSLDIFEFHNPPYSSTILFELRSGNPQGYFVNIYYKNSTQPQAMTLKGCSFDCPLNEFIKLLSPIAVSHEEWKKECKWSFIAMFETADKDQVLVLAGVILISLVIFAILMKIVYTKYNEKPEAVYLRLPDDE</sequence>
<evidence type="ECO:0000313" key="10">
    <source>
        <dbReference type="Proteomes" id="UP001458880"/>
    </source>
</evidence>
<name>A0AAW1N8F9_POPJA</name>
<comment type="catalytic activity">
    <reaction evidence="1">
        <text>a phosphate monoester + H2O = an alcohol + phosphate</text>
        <dbReference type="Rhea" id="RHEA:15017"/>
        <dbReference type="ChEBI" id="CHEBI:15377"/>
        <dbReference type="ChEBI" id="CHEBI:30879"/>
        <dbReference type="ChEBI" id="CHEBI:43474"/>
        <dbReference type="ChEBI" id="CHEBI:67140"/>
        <dbReference type="EC" id="3.1.3.2"/>
    </reaction>
</comment>
<evidence type="ECO:0000256" key="1">
    <source>
        <dbReference type="ARBA" id="ARBA00000032"/>
    </source>
</evidence>
<dbReference type="GO" id="GO:0003993">
    <property type="term" value="F:acid phosphatase activity"/>
    <property type="evidence" value="ECO:0007669"/>
    <property type="project" value="UniProtKB-EC"/>
</dbReference>
<dbReference type="PANTHER" id="PTHR11567">
    <property type="entry name" value="ACID PHOSPHATASE-RELATED"/>
    <property type="match status" value="1"/>
</dbReference>
<dbReference type="InterPro" id="IPR000560">
    <property type="entry name" value="His_Pase_clade-2"/>
</dbReference>
<keyword evidence="5" id="KW-0378">Hydrolase</keyword>
<organism evidence="9 10">
    <name type="scientific">Popillia japonica</name>
    <name type="common">Japanese beetle</name>
    <dbReference type="NCBI Taxonomy" id="7064"/>
    <lineage>
        <taxon>Eukaryota</taxon>
        <taxon>Metazoa</taxon>
        <taxon>Ecdysozoa</taxon>
        <taxon>Arthropoda</taxon>
        <taxon>Hexapoda</taxon>
        <taxon>Insecta</taxon>
        <taxon>Pterygota</taxon>
        <taxon>Neoptera</taxon>
        <taxon>Endopterygota</taxon>
        <taxon>Coleoptera</taxon>
        <taxon>Polyphaga</taxon>
        <taxon>Scarabaeiformia</taxon>
        <taxon>Scarabaeidae</taxon>
        <taxon>Rutelinae</taxon>
        <taxon>Popillia</taxon>
    </lineage>
</organism>
<dbReference type="Proteomes" id="UP001458880">
    <property type="component" value="Unassembled WGS sequence"/>
</dbReference>
<dbReference type="PANTHER" id="PTHR11567:SF211">
    <property type="entry name" value="PROSTATIC ACID PHOSPHATASE"/>
    <property type="match status" value="1"/>
</dbReference>
<dbReference type="Gene3D" id="3.40.50.1240">
    <property type="entry name" value="Phosphoglycerate mutase-like"/>
    <property type="match status" value="1"/>
</dbReference>
<evidence type="ECO:0000256" key="6">
    <source>
        <dbReference type="ARBA" id="ARBA00023157"/>
    </source>
</evidence>
<dbReference type="InterPro" id="IPR050645">
    <property type="entry name" value="Histidine_acid_phosphatase"/>
</dbReference>
<protein>
    <recommendedName>
        <fullName evidence="3">acid phosphatase</fullName>
        <ecNumber evidence="3">3.1.3.2</ecNumber>
    </recommendedName>
</protein>
<feature type="transmembrane region" description="Helical" evidence="8">
    <location>
        <begin position="203"/>
        <end position="225"/>
    </location>
</feature>
<evidence type="ECO:0000256" key="5">
    <source>
        <dbReference type="ARBA" id="ARBA00022801"/>
    </source>
</evidence>
<keyword evidence="8" id="KW-1133">Transmembrane helix</keyword>
<dbReference type="EC" id="3.1.3.2" evidence="3"/>
<proteinExistence type="inferred from homology"/>
<comment type="caution">
    <text evidence="9">The sequence shown here is derived from an EMBL/GenBank/DDBJ whole genome shotgun (WGS) entry which is preliminary data.</text>
</comment>
<evidence type="ECO:0000256" key="2">
    <source>
        <dbReference type="ARBA" id="ARBA00005375"/>
    </source>
</evidence>
<dbReference type="InterPro" id="IPR029033">
    <property type="entry name" value="His_PPase_superfam"/>
</dbReference>
<dbReference type="CDD" id="cd07061">
    <property type="entry name" value="HP_HAP_like"/>
    <property type="match status" value="1"/>
</dbReference>
<evidence type="ECO:0000256" key="3">
    <source>
        <dbReference type="ARBA" id="ARBA00012646"/>
    </source>
</evidence>
<evidence type="ECO:0000256" key="8">
    <source>
        <dbReference type="SAM" id="Phobius"/>
    </source>
</evidence>
<accession>A0AAW1N8F9</accession>
<keyword evidence="8" id="KW-0472">Membrane</keyword>
<gene>
    <name evidence="9" type="ORF">QE152_g1523</name>
</gene>
<keyword evidence="7" id="KW-0325">Glycoprotein</keyword>
<dbReference type="InterPro" id="IPR033379">
    <property type="entry name" value="Acid_Pase_AS"/>
</dbReference>
<evidence type="ECO:0000256" key="7">
    <source>
        <dbReference type="ARBA" id="ARBA00023180"/>
    </source>
</evidence>
<dbReference type="PROSITE" id="PS00778">
    <property type="entry name" value="HIS_ACID_PHOSPHAT_2"/>
    <property type="match status" value="1"/>
</dbReference>
<evidence type="ECO:0000256" key="4">
    <source>
        <dbReference type="ARBA" id="ARBA00022729"/>
    </source>
</evidence>
<keyword evidence="6" id="KW-1015">Disulfide bond</keyword>
<keyword evidence="8" id="KW-0812">Transmembrane</keyword>
<dbReference type="Pfam" id="PF00328">
    <property type="entry name" value="His_Phos_2"/>
    <property type="match status" value="1"/>
</dbReference>
<dbReference type="EMBL" id="JASPKY010000009">
    <property type="protein sequence ID" value="KAK9754260.1"/>
    <property type="molecule type" value="Genomic_DNA"/>
</dbReference>
<evidence type="ECO:0000313" key="9">
    <source>
        <dbReference type="EMBL" id="KAK9754260.1"/>
    </source>
</evidence>
<dbReference type="AlphaFoldDB" id="A0AAW1N8F9"/>
<keyword evidence="4" id="KW-0732">Signal</keyword>
<reference evidence="9 10" key="1">
    <citation type="journal article" date="2024" name="BMC Genomics">
        <title>De novo assembly and annotation of Popillia japonica's genome with initial clues to its potential as an invasive pest.</title>
        <authorList>
            <person name="Cucini C."/>
            <person name="Boschi S."/>
            <person name="Funari R."/>
            <person name="Cardaioli E."/>
            <person name="Iannotti N."/>
            <person name="Marturano G."/>
            <person name="Paoli F."/>
            <person name="Bruttini M."/>
            <person name="Carapelli A."/>
            <person name="Frati F."/>
            <person name="Nardi F."/>
        </authorList>
    </citation>
    <scope>NUCLEOTIDE SEQUENCE [LARGE SCALE GENOMIC DNA]</scope>
    <source>
        <strain evidence="9">DMR45628</strain>
    </source>
</reference>
<comment type="similarity">
    <text evidence="2">Belongs to the histidine acid phosphatase family.</text>
</comment>